<dbReference type="InterPro" id="IPR003776">
    <property type="entry name" value="YcaO-like_dom"/>
</dbReference>
<evidence type="ECO:0000256" key="1">
    <source>
        <dbReference type="SAM" id="MobiDB-lite"/>
    </source>
</evidence>
<feature type="domain" description="YcaO" evidence="2">
    <location>
        <begin position="173"/>
        <end position="567"/>
    </location>
</feature>
<dbReference type="PROSITE" id="PS51664">
    <property type="entry name" value="YCAO"/>
    <property type="match status" value="1"/>
</dbReference>
<proteinExistence type="predicted"/>
<evidence type="ECO:0000313" key="4">
    <source>
        <dbReference type="Proteomes" id="UP000093695"/>
    </source>
</evidence>
<dbReference type="PANTHER" id="PTHR37809">
    <property type="entry name" value="RIBOSOMAL PROTEIN S12 METHYLTHIOTRANSFERASE ACCESSORY FACTOR YCAO"/>
    <property type="match status" value="1"/>
</dbReference>
<dbReference type="Proteomes" id="UP000093695">
    <property type="component" value="Chromosome"/>
</dbReference>
<dbReference type="Gene3D" id="3.30.160.660">
    <property type="match status" value="1"/>
</dbReference>
<dbReference type="Gene3D" id="3.30.1330.230">
    <property type="match status" value="1"/>
</dbReference>
<dbReference type="NCBIfam" id="TIGR03604">
    <property type="entry name" value="TOMM_cyclo_SagD"/>
    <property type="match status" value="1"/>
</dbReference>
<dbReference type="InterPro" id="IPR027624">
    <property type="entry name" value="TOMM_cyclo_SagD"/>
</dbReference>
<evidence type="ECO:0000313" key="3">
    <source>
        <dbReference type="EMBL" id="ANN21927.1"/>
    </source>
</evidence>
<dbReference type="InterPro" id="IPR022291">
    <property type="entry name" value="Bacteriocin_synth_cyclodeHase"/>
</dbReference>
<gene>
    <name evidence="3" type="ORF">SD37_21585</name>
</gene>
<dbReference type="STRING" id="31958.SD37_21585"/>
<evidence type="ECO:0000259" key="2">
    <source>
        <dbReference type="PROSITE" id="PS51664"/>
    </source>
</evidence>
<reference evidence="3 4" key="1">
    <citation type="journal article" date="2015" name="Genome Announc.">
        <title>Draft Genome Sequence of Norvancomycin-Producing Strain Amycolatopsis orientalis CPCC200066.</title>
        <authorList>
            <person name="Lei X."/>
            <person name="Yuan F."/>
            <person name="Shi Y."/>
            <person name="Li X."/>
            <person name="Wang L."/>
            <person name="Hong B."/>
        </authorList>
    </citation>
    <scope>NUCLEOTIDE SEQUENCE [LARGE SCALE GENOMIC DNA]</scope>
    <source>
        <strain evidence="3 4">B-37</strain>
    </source>
</reference>
<feature type="region of interest" description="Disordered" evidence="1">
    <location>
        <begin position="94"/>
        <end position="120"/>
    </location>
</feature>
<dbReference type="NCBIfam" id="TIGR03882">
    <property type="entry name" value="cyclo_dehyd_2"/>
    <property type="match status" value="1"/>
</dbReference>
<dbReference type="Gene3D" id="3.40.50.720">
    <property type="entry name" value="NAD(P)-binding Rossmann-like Domain"/>
    <property type="match status" value="1"/>
</dbReference>
<organism evidence="3 4">
    <name type="scientific">Amycolatopsis orientalis</name>
    <name type="common">Nocardia orientalis</name>
    <dbReference type="NCBI Taxonomy" id="31958"/>
    <lineage>
        <taxon>Bacteria</taxon>
        <taxon>Bacillati</taxon>
        <taxon>Actinomycetota</taxon>
        <taxon>Actinomycetes</taxon>
        <taxon>Pseudonocardiales</taxon>
        <taxon>Pseudonocardiaceae</taxon>
        <taxon>Amycolatopsis</taxon>
    </lineage>
</organism>
<dbReference type="KEGG" id="aori:SD37_21585"/>
<sequence length="567" mass="61124">MPVRADGVFTVIGPVTGPGPAGCVRCAELGRSHALDLPTAPDTTSGGVLPPASFPALAALVRHLAAHPEASLLWQLDNRDGTLTPRTVPIRPGCPECAPLPADEPGSVRFTPSPRPVPRGVFRQENRLTAGPSFVEAAADPFFGPVTALGRTDRSPMPLVSAATVVGKVREWGFGRSATVADAERVAVFEALERRLALRPHGRRTVLRTSFADLGPDRAVDPVSLGLPDPEFTGLSDACVPYRPDLPITWVHGWSMTRKRPLAVPEHFAYYGVPARPETPRILVGNSNGNGLGNSLEEAALAGLLEVVERDAFLMAWYANAPLRRIAPPEGDDLAGHLTDALARIGYELLLFDATTEFGIPVVLSLARQRSGRSPLPQVYFSAAAHPDPLVALRSAIVETAVGAFRRADRPAPDAEERHRLARMLEDPARVRRLDDHIDLHGLPSARKLHEFLLADPTVSNPLPYREVLPEPPEPETDLTRVLTGLVDRLAAHGLDTVVVDQTDDWSRGLGLHAVKVVVPGTLRLTFGHLHRATANTPRLLTVPPLLGRAPAVLTLAELPRHPHPFN</sequence>
<protein>
    <recommendedName>
        <fullName evidence="2">YcaO domain-containing protein</fullName>
    </recommendedName>
</protein>
<accession>A0A193CBS2</accession>
<dbReference type="Pfam" id="PF02624">
    <property type="entry name" value="YcaO"/>
    <property type="match status" value="1"/>
</dbReference>
<dbReference type="Gene3D" id="3.30.40.250">
    <property type="match status" value="1"/>
</dbReference>
<name>A0A193CBS2_AMYOR</name>
<dbReference type="AlphaFoldDB" id="A0A193CBS2"/>
<dbReference type="EMBL" id="CP016174">
    <property type="protein sequence ID" value="ANN21927.1"/>
    <property type="molecule type" value="Genomic_DNA"/>
</dbReference>
<dbReference type="PANTHER" id="PTHR37809:SF1">
    <property type="entry name" value="RIBOSOMAL PROTEIN S12 METHYLTHIOTRANSFERASE ACCESSORY FACTOR YCAO"/>
    <property type="match status" value="1"/>
</dbReference>
<dbReference type="eggNOG" id="COG1944">
    <property type="taxonomic scope" value="Bacteria"/>
</dbReference>
<keyword evidence="4" id="KW-1185">Reference proteome</keyword>